<dbReference type="AlphaFoldDB" id="A0A0M8MCU2"/>
<dbReference type="Gene3D" id="3.40.50.1820">
    <property type="entry name" value="alpha/beta hydrolase"/>
    <property type="match status" value="1"/>
</dbReference>
<proteinExistence type="predicted"/>
<protein>
    <submittedName>
        <fullName evidence="2">Alpha/beta hydrolase</fullName>
    </submittedName>
</protein>
<dbReference type="GO" id="GO:0046464">
    <property type="term" value="P:acylglycerol catabolic process"/>
    <property type="evidence" value="ECO:0007669"/>
    <property type="project" value="TreeGrafter"/>
</dbReference>
<dbReference type="InterPro" id="IPR029058">
    <property type="entry name" value="AB_hydrolase_fold"/>
</dbReference>
<dbReference type="InterPro" id="IPR050266">
    <property type="entry name" value="AB_hydrolase_sf"/>
</dbReference>
<dbReference type="OrthoDB" id="9773293at2"/>
<dbReference type="GO" id="GO:0047372">
    <property type="term" value="F:monoacylglycerol lipase activity"/>
    <property type="evidence" value="ECO:0007669"/>
    <property type="project" value="TreeGrafter"/>
</dbReference>
<dbReference type="GO" id="GO:0016020">
    <property type="term" value="C:membrane"/>
    <property type="evidence" value="ECO:0007669"/>
    <property type="project" value="TreeGrafter"/>
</dbReference>
<dbReference type="EMBL" id="LIYD01000005">
    <property type="protein sequence ID" value="KOS06124.1"/>
    <property type="molecule type" value="Genomic_DNA"/>
</dbReference>
<sequence length="283" mass="31870">MKTSPSKTETKFTEINGNKIAYRVFGQGEYLLFYNRFRGILDTWDPLFLDTLAEKNTIVLFDYPGVGDSEGTLPTDIYEVAGTGIKLMDYLKIDTYNVAGWSYGGLVAQAALFLNKQRISKAILIGTNPVGNNEVPFEKSFFERALKPVNDLEDEYVLFFEPESEQSKAAAKASHNRIAERLDRNKIPATQEQFQRYFGGSAMIKEDKDGFRGQYKTLQNPVLIISGDHDISFAVENWFPLLRNAPSAQHIILNDAGHGPQHQEPVLTAGYINLFLNTKNETL</sequence>
<accession>A0A0M8MCU2</accession>
<organism evidence="2 3">
    <name type="scientific">Flavobacterium akiainvivens</name>
    <dbReference type="NCBI Taxonomy" id="1202724"/>
    <lineage>
        <taxon>Bacteria</taxon>
        <taxon>Pseudomonadati</taxon>
        <taxon>Bacteroidota</taxon>
        <taxon>Flavobacteriia</taxon>
        <taxon>Flavobacteriales</taxon>
        <taxon>Flavobacteriaceae</taxon>
        <taxon>Flavobacterium</taxon>
    </lineage>
</organism>
<dbReference type="Proteomes" id="UP000037755">
    <property type="component" value="Unassembled WGS sequence"/>
</dbReference>
<comment type="caution">
    <text evidence="2">The sequence shown here is derived from an EMBL/GenBank/DDBJ whole genome shotgun (WGS) entry which is preliminary data.</text>
</comment>
<evidence type="ECO:0000259" key="1">
    <source>
        <dbReference type="Pfam" id="PF00561"/>
    </source>
</evidence>
<dbReference type="PATRIC" id="fig|1202724.3.peg.1832"/>
<dbReference type="PANTHER" id="PTHR43798:SF5">
    <property type="entry name" value="MONOACYLGLYCEROL LIPASE ABHD6"/>
    <property type="match status" value="1"/>
</dbReference>
<keyword evidence="3" id="KW-1185">Reference proteome</keyword>
<evidence type="ECO:0000313" key="2">
    <source>
        <dbReference type="EMBL" id="KOS06124.1"/>
    </source>
</evidence>
<dbReference type="SUPFAM" id="SSF53474">
    <property type="entry name" value="alpha/beta-Hydrolases"/>
    <property type="match status" value="1"/>
</dbReference>
<dbReference type="Pfam" id="PF00561">
    <property type="entry name" value="Abhydrolase_1"/>
    <property type="match status" value="1"/>
</dbReference>
<dbReference type="RefSeq" id="WP_054407617.1">
    <property type="nucleotide sequence ID" value="NZ_FOYA01000007.1"/>
</dbReference>
<evidence type="ECO:0000313" key="3">
    <source>
        <dbReference type="Proteomes" id="UP000037755"/>
    </source>
</evidence>
<feature type="domain" description="AB hydrolase-1" evidence="1">
    <location>
        <begin position="40"/>
        <end position="265"/>
    </location>
</feature>
<name>A0A0M8MCU2_9FLAO</name>
<dbReference type="STRING" id="1202724.AM493_08820"/>
<gene>
    <name evidence="2" type="ORF">AM493_08820</name>
</gene>
<dbReference type="InterPro" id="IPR000073">
    <property type="entry name" value="AB_hydrolase_1"/>
</dbReference>
<dbReference type="PANTHER" id="PTHR43798">
    <property type="entry name" value="MONOACYLGLYCEROL LIPASE"/>
    <property type="match status" value="1"/>
</dbReference>
<reference evidence="2 3" key="1">
    <citation type="submission" date="2015-08" db="EMBL/GenBank/DDBJ databases">
        <title>Whole genome sequence of Flavobacterium akiainvivens IK-1T, from decaying Wikstroemia oahuensis, an endemic Hawaiian shrub.</title>
        <authorList>
            <person name="Wan X."/>
            <person name="Hou S."/>
            <person name="Saito J."/>
            <person name="Donachie S."/>
        </authorList>
    </citation>
    <scope>NUCLEOTIDE SEQUENCE [LARGE SCALE GENOMIC DNA]</scope>
    <source>
        <strain evidence="2 3">IK-1</strain>
    </source>
</reference>
<keyword evidence="2" id="KW-0378">Hydrolase</keyword>